<evidence type="ECO:0000313" key="7">
    <source>
        <dbReference type="EMBL" id="CUN18222.1"/>
    </source>
</evidence>
<dbReference type="EMBL" id="QRNJ01000075">
    <property type="protein sequence ID" value="RHK34570.1"/>
    <property type="molecule type" value="Genomic_DNA"/>
</dbReference>
<gene>
    <name evidence="9" type="ORF">DW068_14495</name>
    <name evidence="8" type="ORF">DW972_10845</name>
    <name evidence="7" type="ORF">ERS852578_02713</name>
</gene>
<evidence type="ECO:0000256" key="6">
    <source>
        <dbReference type="SAM" id="Phobius"/>
    </source>
</evidence>
<keyword evidence="4 6" id="KW-1133">Transmembrane helix</keyword>
<evidence type="ECO:0000256" key="5">
    <source>
        <dbReference type="ARBA" id="ARBA00023136"/>
    </source>
</evidence>
<dbReference type="RefSeq" id="WP_022170065.1">
    <property type="nucleotide sequence ID" value="NZ_CAJLIF010000054.1"/>
</dbReference>
<evidence type="ECO:0000313" key="8">
    <source>
        <dbReference type="EMBL" id="RGZ81087.1"/>
    </source>
</evidence>
<evidence type="ECO:0000313" key="10">
    <source>
        <dbReference type="Proteomes" id="UP000095390"/>
    </source>
</evidence>
<reference evidence="7 10" key="1">
    <citation type="submission" date="2015-09" db="EMBL/GenBank/DDBJ databases">
        <authorList>
            <consortium name="Pathogen Informatics"/>
        </authorList>
    </citation>
    <scope>NUCLEOTIDE SEQUENCE [LARGE SCALE GENOMIC DNA]</scope>
    <source>
        <strain evidence="7 10">2789STDY5834966</strain>
    </source>
</reference>
<dbReference type="Proteomes" id="UP000283497">
    <property type="component" value="Unassembled WGS sequence"/>
</dbReference>
<comment type="subcellular location">
    <subcellularLocation>
        <location evidence="1">Endomembrane system</location>
    </subcellularLocation>
</comment>
<evidence type="ECO:0000256" key="3">
    <source>
        <dbReference type="ARBA" id="ARBA00022692"/>
    </source>
</evidence>
<dbReference type="EMBL" id="CYYC01000046">
    <property type="protein sequence ID" value="CUN18222.1"/>
    <property type="molecule type" value="Genomic_DNA"/>
</dbReference>
<proteinExistence type="inferred from homology"/>
<dbReference type="EMBL" id="QSEP01000076">
    <property type="protein sequence ID" value="RGZ81087.1"/>
    <property type="molecule type" value="Genomic_DNA"/>
</dbReference>
<sequence length="300" mass="33614">MWKYIVTPIIGAIIGYVTNWIAVKMLFRPRKEVRVFGKRLPFTPGVIPRGQARLAKAVGNVVETQLLTPEYMGEKLLSEESEKEFKSHIQAWVEEQKQSEDTLHSAAVKIVEEEKVDDFAASVEEDLTDFLSEKVIAMEPGKLIVDKVVQEAQRKLADSMFGMMLGGSFIEKIAGQIQEGIDAYIAENARGYIEKEVVAASEELQAKPIPEVTGFFEEKGIYDPEFLWRLYKRIIEEKLPALLSSLKLSAVVEERINAMKVEEVEELVLSIMSKELGAIVNLGAVIGLILGLVNVLIFMI</sequence>
<dbReference type="InterPro" id="IPR007383">
    <property type="entry name" value="DUF445"/>
</dbReference>
<evidence type="ECO:0000256" key="4">
    <source>
        <dbReference type="ARBA" id="ARBA00022989"/>
    </source>
</evidence>
<organism evidence="7 10">
    <name type="scientific">Anaerobutyricum hallii</name>
    <dbReference type="NCBI Taxonomy" id="39488"/>
    <lineage>
        <taxon>Bacteria</taxon>
        <taxon>Bacillati</taxon>
        <taxon>Bacillota</taxon>
        <taxon>Clostridia</taxon>
        <taxon>Lachnospirales</taxon>
        <taxon>Lachnospiraceae</taxon>
        <taxon>Anaerobutyricum</taxon>
    </lineage>
</organism>
<evidence type="ECO:0000256" key="1">
    <source>
        <dbReference type="ARBA" id="ARBA00004308"/>
    </source>
</evidence>
<evidence type="ECO:0000256" key="2">
    <source>
        <dbReference type="ARBA" id="ARBA00008053"/>
    </source>
</evidence>
<evidence type="ECO:0000313" key="11">
    <source>
        <dbReference type="Proteomes" id="UP000283497"/>
    </source>
</evidence>
<dbReference type="Proteomes" id="UP000286561">
    <property type="component" value="Unassembled WGS sequence"/>
</dbReference>
<feature type="transmembrane region" description="Helical" evidence="6">
    <location>
        <begin position="279"/>
        <end position="299"/>
    </location>
</feature>
<dbReference type="GO" id="GO:0012505">
    <property type="term" value="C:endomembrane system"/>
    <property type="evidence" value="ECO:0007669"/>
    <property type="project" value="UniProtKB-SubCell"/>
</dbReference>
<reference evidence="11 12" key="2">
    <citation type="submission" date="2018-08" db="EMBL/GenBank/DDBJ databases">
        <title>A genome reference for cultivated species of the human gut microbiota.</title>
        <authorList>
            <person name="Zou Y."/>
            <person name="Xue W."/>
            <person name="Luo G."/>
        </authorList>
    </citation>
    <scope>NUCLEOTIDE SEQUENCE [LARGE SCALE GENOMIC DNA]</scope>
    <source>
        <strain evidence="9 11">AF45-14BH</strain>
        <strain evidence="8 12">AM48-23BH</strain>
    </source>
</reference>
<dbReference type="Proteomes" id="UP000095390">
    <property type="component" value="Unassembled WGS sequence"/>
</dbReference>
<evidence type="ECO:0000313" key="9">
    <source>
        <dbReference type="EMBL" id="RHK34570.1"/>
    </source>
</evidence>
<accession>A0A173UT33</accession>
<evidence type="ECO:0000313" key="12">
    <source>
        <dbReference type="Proteomes" id="UP000286561"/>
    </source>
</evidence>
<keyword evidence="3 6" id="KW-0812">Transmembrane</keyword>
<feature type="transmembrane region" description="Helical" evidence="6">
    <location>
        <begin position="6"/>
        <end position="27"/>
    </location>
</feature>
<dbReference type="OrthoDB" id="9787430at2"/>
<dbReference type="Pfam" id="PF04286">
    <property type="entry name" value="DUF445"/>
    <property type="match status" value="1"/>
</dbReference>
<keyword evidence="5 6" id="KW-0472">Membrane</keyword>
<protein>
    <submittedName>
        <fullName evidence="8">DUF445 family protein</fullName>
    </submittedName>
    <submittedName>
        <fullName evidence="7">Protein of uncharacterized function (DUF445)</fullName>
    </submittedName>
</protein>
<dbReference type="AlphaFoldDB" id="A0A173UT33"/>
<dbReference type="PANTHER" id="PTHR35791:SF1">
    <property type="entry name" value="UPF0754 MEMBRANE PROTEIN YHEB"/>
    <property type="match status" value="1"/>
</dbReference>
<comment type="similarity">
    <text evidence="2">Belongs to the UPF0754 family.</text>
</comment>
<dbReference type="PANTHER" id="PTHR35791">
    <property type="entry name" value="UPF0754 MEMBRANE PROTEIN YHEB"/>
    <property type="match status" value="1"/>
</dbReference>
<name>A0A173UT33_9FIRM</name>